<reference evidence="9 10" key="1">
    <citation type="submission" date="2019-07" db="EMBL/GenBank/DDBJ databases">
        <title>Rapid identification of Enteric Bacteria from Whole Genome Sequences (WGS) using Average Nucleotide Identity (ANI).</title>
        <authorList>
            <person name="Lane C."/>
        </authorList>
    </citation>
    <scope>NUCLEOTIDE SEQUENCE [LARGE SCALE GENOMIC DNA]</scope>
    <source>
        <strain evidence="9 10">2016D-0250</strain>
    </source>
</reference>
<comment type="caution">
    <text evidence="9">The sequence shown here is derived from an EMBL/GenBank/DDBJ whole genome shotgun (WGS) entry which is preliminary data.</text>
</comment>
<feature type="transmembrane region" description="Helical" evidence="8">
    <location>
        <begin position="192"/>
        <end position="214"/>
    </location>
</feature>
<dbReference type="InterPro" id="IPR004776">
    <property type="entry name" value="Mem_transp_PIN-like"/>
</dbReference>
<feature type="transmembrane region" description="Helical" evidence="8">
    <location>
        <begin position="278"/>
        <end position="301"/>
    </location>
</feature>
<feature type="transmembrane region" description="Helical" evidence="8">
    <location>
        <begin position="92"/>
        <end position="113"/>
    </location>
</feature>
<organism evidence="9 10">
    <name type="scientific">Campylobacter peloridis</name>
    <dbReference type="NCBI Taxonomy" id="488546"/>
    <lineage>
        <taxon>Bacteria</taxon>
        <taxon>Pseudomonadati</taxon>
        <taxon>Campylobacterota</taxon>
        <taxon>Epsilonproteobacteria</taxon>
        <taxon>Campylobacterales</taxon>
        <taxon>Campylobacteraceae</taxon>
        <taxon>Campylobacter</taxon>
    </lineage>
</organism>
<feature type="transmembrane region" description="Helical" evidence="8">
    <location>
        <begin position="125"/>
        <end position="149"/>
    </location>
</feature>
<dbReference type="Pfam" id="PF03547">
    <property type="entry name" value="Mem_trans"/>
    <property type="match status" value="1"/>
</dbReference>
<comment type="subcellular location">
    <subcellularLocation>
        <location evidence="1">Cell membrane</location>
        <topology evidence="1">Multi-pass membrane protein</topology>
    </subcellularLocation>
</comment>
<dbReference type="Gene3D" id="1.20.1530.20">
    <property type="match status" value="1"/>
</dbReference>
<evidence type="ECO:0000256" key="6">
    <source>
        <dbReference type="ARBA" id="ARBA00022989"/>
    </source>
</evidence>
<evidence type="ECO:0000256" key="5">
    <source>
        <dbReference type="ARBA" id="ARBA00022692"/>
    </source>
</evidence>
<evidence type="ECO:0000256" key="4">
    <source>
        <dbReference type="ARBA" id="ARBA00022475"/>
    </source>
</evidence>
<feature type="transmembrane region" description="Helical" evidence="8">
    <location>
        <begin position="221"/>
        <end position="243"/>
    </location>
</feature>
<dbReference type="GO" id="GO:0055085">
    <property type="term" value="P:transmembrane transport"/>
    <property type="evidence" value="ECO:0007669"/>
    <property type="project" value="InterPro"/>
</dbReference>
<dbReference type="PANTHER" id="PTHR36838">
    <property type="entry name" value="AUXIN EFFLUX CARRIER FAMILY PROTEIN"/>
    <property type="match status" value="1"/>
</dbReference>
<dbReference type="EMBL" id="VOWB01000027">
    <property type="protein sequence ID" value="TXE83488.1"/>
    <property type="molecule type" value="Genomic_DNA"/>
</dbReference>
<feature type="transmembrane region" description="Helical" evidence="8">
    <location>
        <begin position="6"/>
        <end position="21"/>
    </location>
</feature>
<accession>A0A5C7DYA0</accession>
<dbReference type="AlphaFoldDB" id="A0A5C7DYA0"/>
<feature type="transmembrane region" description="Helical" evidence="8">
    <location>
        <begin position="161"/>
        <end position="180"/>
    </location>
</feature>
<keyword evidence="7 8" id="KW-0472">Membrane</keyword>
<keyword evidence="3" id="KW-0813">Transport</keyword>
<feature type="transmembrane region" description="Helical" evidence="8">
    <location>
        <begin position="33"/>
        <end position="52"/>
    </location>
</feature>
<dbReference type="PANTHER" id="PTHR36838:SF1">
    <property type="entry name" value="SLR1864 PROTEIN"/>
    <property type="match status" value="1"/>
</dbReference>
<proteinExistence type="inferred from homology"/>
<dbReference type="RefSeq" id="WP_147575156.1">
    <property type="nucleotide sequence ID" value="NZ_VOWB01000027.1"/>
</dbReference>
<evidence type="ECO:0000256" key="1">
    <source>
        <dbReference type="ARBA" id="ARBA00004651"/>
    </source>
</evidence>
<dbReference type="Proteomes" id="UP000321310">
    <property type="component" value="Unassembled WGS sequence"/>
</dbReference>
<evidence type="ECO:0000256" key="3">
    <source>
        <dbReference type="ARBA" id="ARBA00022448"/>
    </source>
</evidence>
<evidence type="ECO:0000256" key="8">
    <source>
        <dbReference type="SAM" id="Phobius"/>
    </source>
</evidence>
<evidence type="ECO:0000256" key="2">
    <source>
        <dbReference type="ARBA" id="ARBA00010145"/>
    </source>
</evidence>
<evidence type="ECO:0000256" key="7">
    <source>
        <dbReference type="ARBA" id="ARBA00023136"/>
    </source>
</evidence>
<evidence type="ECO:0000313" key="10">
    <source>
        <dbReference type="Proteomes" id="UP000321310"/>
    </source>
</evidence>
<feature type="transmembrane region" description="Helical" evidence="8">
    <location>
        <begin position="58"/>
        <end position="85"/>
    </location>
</feature>
<sequence length="303" mass="33576">MYIFSSLFSIFCLLFGGYFAKKIKILKQKQARAFLDFAIIFALPCLIFERAYHLNFDFSLIVIILLGLTCAIFSALCCVFLALCFKFSKSTLVSIFLLSSFGNTLFVGIPIISGIYQDPHFLGEIILYDALATSLPVALLAPFIISLASEQKVSFLQNLKKVFTFPPFVALILGICFKFITLPDFIFEPLRMLGASATPIALFAIGLNLGFLSIKTSYKATFIVIFGKMILTPLIFLVLLKLLNFKLNASVIIALLESAMPTMTMVAAMIMKAKLDTNLAVSSVAFGIVFAFISLPIWVYFLI</sequence>
<feature type="transmembrane region" description="Helical" evidence="8">
    <location>
        <begin position="249"/>
        <end position="271"/>
    </location>
</feature>
<dbReference type="InterPro" id="IPR038770">
    <property type="entry name" value="Na+/solute_symporter_sf"/>
</dbReference>
<evidence type="ECO:0000313" key="9">
    <source>
        <dbReference type="EMBL" id="TXE83488.1"/>
    </source>
</evidence>
<keyword evidence="4" id="KW-1003">Cell membrane</keyword>
<keyword evidence="6 8" id="KW-1133">Transmembrane helix</keyword>
<keyword evidence="5 8" id="KW-0812">Transmembrane</keyword>
<protein>
    <submittedName>
        <fullName evidence="9">AEC family transporter</fullName>
    </submittedName>
</protein>
<gene>
    <name evidence="9" type="ORF">FPD46_02290</name>
</gene>
<dbReference type="GO" id="GO:0005886">
    <property type="term" value="C:plasma membrane"/>
    <property type="evidence" value="ECO:0007669"/>
    <property type="project" value="UniProtKB-SubCell"/>
</dbReference>
<name>A0A5C7DYA0_9BACT</name>
<comment type="similarity">
    <text evidence="2">Belongs to the auxin efflux carrier (TC 2.A.69) family.</text>
</comment>